<feature type="compositionally biased region" description="Basic and acidic residues" evidence="1">
    <location>
        <begin position="90"/>
        <end position="99"/>
    </location>
</feature>
<feature type="region of interest" description="Disordered" evidence="1">
    <location>
        <begin position="830"/>
        <end position="873"/>
    </location>
</feature>
<protein>
    <submittedName>
        <fullName evidence="2">Uncharacterized protein</fullName>
    </submittedName>
</protein>
<feature type="region of interest" description="Disordered" evidence="1">
    <location>
        <begin position="516"/>
        <end position="557"/>
    </location>
</feature>
<feature type="region of interest" description="Disordered" evidence="1">
    <location>
        <begin position="69"/>
        <end position="195"/>
    </location>
</feature>
<organism evidence="2">
    <name type="scientific">Aphanomyces invadans</name>
    <dbReference type="NCBI Taxonomy" id="157072"/>
    <lineage>
        <taxon>Eukaryota</taxon>
        <taxon>Sar</taxon>
        <taxon>Stramenopiles</taxon>
        <taxon>Oomycota</taxon>
        <taxon>Saprolegniomycetes</taxon>
        <taxon>Saprolegniales</taxon>
        <taxon>Verrucalvaceae</taxon>
        <taxon>Aphanomyces</taxon>
    </lineage>
</organism>
<sequence>MMDGRKPSLFSVGKCLNPTCGASTLNQYVHYCDRWACQLLRGLLLTCEAFGNEDTQTLEAPYRAEMAENAETEDDNEEVMVHSVISSKKRPLEESHGASRAEGPVNTAPPPDVTLAAHAPPQMPNDDQYKIPKKKRDVVVDNVPIPKRKRQDMPRRTDPRRPTTSSHDRTRPGAAAAAPSNPFERLGPNSSIFSQGYENSAANKKADKNTIIFQPGDNGQSPHPRHKHPTATAGAKAVPSIDPSVPRRVSFHSEWIQPASTNLRRVVEPVPILKMPDDSSRKPAAGSRTNGDRPVATGGRSTPADTDRNQGRGGASKNQTISMTEYKKARQAATVEDDKDAANKVKERPTDPRRAMKRPDAATTAALPPPPPTQSPQALSHVSAQPSAVGNSTSSLPPSKATPRPLPPTDPRKKQPVPAPLASSATPSPANVPANRPHDPRARPPVGAILPTPVDTPRATDLPPSAEPAHSSPRQDVNMDEADDDTSWMLETPPSKYATGASSAAASALPSDKYDIDMSGVHDAGDSYGDDEDSDDGHSDVRRTRNGPEPSLHPLEGEYIEEEYGEDEVDQERPPLAVLKLAPDDLYNVVWLLYGRVHTALVSTKPPLTKKADSHAHLMSLVRDVEAIRDAPIRVTFDIRDRMRGHDSRTEVSVRVGSHLIMHYLDKGSEYTALRSVLPALYMQCWVWNMIVNNVQAGLYNTLDQVLKKSRYYEFNADEGEDEGSRVLDDGSVCYFKCIFRLQLGHGTHESDVEIAKTRCYDSAWTLLQAMCSRISFMYRPLEDGRDDKGVGPDRPNGDNAAAANMTSSMAQMKVDGGVNYIPVAPASTTNETRLAHKERDDDSPGSSPIYAPPIVLGRLPDQFSDDDDDIYA</sequence>
<dbReference type="VEuPathDB" id="FungiDB:H310_05611"/>
<feature type="compositionally biased region" description="Basic and acidic residues" evidence="1">
    <location>
        <begin position="151"/>
        <end position="171"/>
    </location>
</feature>
<reference evidence="2" key="1">
    <citation type="submission" date="2013-12" db="EMBL/GenBank/DDBJ databases">
        <title>The Genome Sequence of Aphanomyces invadans NJM9701.</title>
        <authorList>
            <consortium name="The Broad Institute Genomics Platform"/>
            <person name="Russ C."/>
            <person name="Tyler B."/>
            <person name="van West P."/>
            <person name="Dieguez-Uribeondo J."/>
            <person name="Young S.K."/>
            <person name="Zeng Q."/>
            <person name="Gargeya S."/>
            <person name="Fitzgerald M."/>
            <person name="Abouelleil A."/>
            <person name="Alvarado L."/>
            <person name="Chapman S.B."/>
            <person name="Gainer-Dewar J."/>
            <person name="Goldberg J."/>
            <person name="Griggs A."/>
            <person name="Gujja S."/>
            <person name="Hansen M."/>
            <person name="Howarth C."/>
            <person name="Imamovic A."/>
            <person name="Ireland A."/>
            <person name="Larimer J."/>
            <person name="McCowan C."/>
            <person name="Murphy C."/>
            <person name="Pearson M."/>
            <person name="Poon T.W."/>
            <person name="Priest M."/>
            <person name="Roberts A."/>
            <person name="Saif S."/>
            <person name="Shea T."/>
            <person name="Sykes S."/>
            <person name="Wortman J."/>
            <person name="Nusbaum C."/>
            <person name="Birren B."/>
        </authorList>
    </citation>
    <scope>NUCLEOTIDE SEQUENCE [LARGE SCALE GENOMIC DNA]</scope>
    <source>
        <strain evidence="2">NJM9701</strain>
    </source>
</reference>
<dbReference type="OrthoDB" id="10547988at2759"/>
<feature type="compositionally biased region" description="Basic and acidic residues" evidence="1">
    <location>
        <begin position="340"/>
        <end position="360"/>
    </location>
</feature>
<dbReference type="GeneID" id="20082661"/>
<evidence type="ECO:0000313" key="2">
    <source>
        <dbReference type="EMBL" id="ETW03205.1"/>
    </source>
</evidence>
<dbReference type="RefSeq" id="XP_008868589.1">
    <property type="nucleotide sequence ID" value="XM_008870367.1"/>
</dbReference>
<dbReference type="EMBL" id="KI913960">
    <property type="protein sequence ID" value="ETW03205.1"/>
    <property type="molecule type" value="Genomic_DNA"/>
</dbReference>
<evidence type="ECO:0000256" key="1">
    <source>
        <dbReference type="SAM" id="MobiDB-lite"/>
    </source>
</evidence>
<feature type="compositionally biased region" description="Acidic residues" evidence="1">
    <location>
        <begin position="864"/>
        <end position="873"/>
    </location>
</feature>
<gene>
    <name evidence="2" type="ORF">H310_05611</name>
</gene>
<dbReference type="AlphaFoldDB" id="A0A024UAG0"/>
<feature type="region of interest" description="Disordered" evidence="1">
    <location>
        <begin position="270"/>
        <end position="503"/>
    </location>
</feature>
<proteinExistence type="predicted"/>
<feature type="compositionally biased region" description="Polar residues" evidence="1">
    <location>
        <begin position="382"/>
        <end position="397"/>
    </location>
</feature>
<accession>A0A024UAG0</accession>
<name>A0A024UAG0_9STRA</name>
<feature type="compositionally biased region" description="Acidic residues" evidence="1">
    <location>
        <begin position="69"/>
        <end position="78"/>
    </location>
</feature>
<feature type="compositionally biased region" description="Low complexity" evidence="1">
    <location>
        <begin position="420"/>
        <end position="429"/>
    </location>
</feature>
<feature type="region of interest" description="Disordered" evidence="1">
    <location>
        <begin position="211"/>
        <end position="245"/>
    </location>
</feature>
<feature type="compositionally biased region" description="Basic and acidic residues" evidence="1">
    <location>
        <begin position="834"/>
        <end position="843"/>
    </location>
</feature>